<reference evidence="4 5" key="1">
    <citation type="submission" date="2018-12" db="EMBL/GenBank/DDBJ databases">
        <title>Flammeovirga pectinis sp. nov., isolated from the gut of the Korean scallop, Patinopecten yessoensis.</title>
        <authorList>
            <person name="Bae J.-W."/>
            <person name="Jeong Y.-S."/>
            <person name="Kang W."/>
        </authorList>
    </citation>
    <scope>NUCLEOTIDE SEQUENCE [LARGE SCALE GENOMIC DNA]</scope>
    <source>
        <strain evidence="4 5">L12M1</strain>
    </source>
</reference>
<dbReference type="PROSITE" id="PS50110">
    <property type="entry name" value="RESPONSE_REGULATORY"/>
    <property type="match status" value="1"/>
</dbReference>
<proteinExistence type="predicted"/>
<keyword evidence="5" id="KW-1185">Reference proteome</keyword>
<dbReference type="SMART" id="SM00448">
    <property type="entry name" value="REC"/>
    <property type="match status" value="1"/>
</dbReference>
<name>A0A3S9NY45_9BACT</name>
<dbReference type="SMART" id="SM00850">
    <property type="entry name" value="LytTR"/>
    <property type="match status" value="1"/>
</dbReference>
<dbReference type="GO" id="GO:0000156">
    <property type="term" value="F:phosphorelay response regulator activity"/>
    <property type="evidence" value="ECO:0007669"/>
    <property type="project" value="InterPro"/>
</dbReference>
<protein>
    <submittedName>
        <fullName evidence="4">Response regulator transcription factor</fullName>
    </submittedName>
</protein>
<dbReference type="InterPro" id="IPR011006">
    <property type="entry name" value="CheY-like_superfamily"/>
</dbReference>
<evidence type="ECO:0000259" key="3">
    <source>
        <dbReference type="PROSITE" id="PS50930"/>
    </source>
</evidence>
<dbReference type="EMBL" id="CP034562">
    <property type="protein sequence ID" value="AZQ60785.1"/>
    <property type="molecule type" value="Genomic_DNA"/>
</dbReference>
<dbReference type="RefSeq" id="WP_126610744.1">
    <property type="nucleotide sequence ID" value="NZ_CP034562.1"/>
</dbReference>
<feature type="domain" description="Response regulatory" evidence="2">
    <location>
        <begin position="2"/>
        <end position="115"/>
    </location>
</feature>
<dbReference type="PROSITE" id="PS50930">
    <property type="entry name" value="HTH_LYTTR"/>
    <property type="match status" value="1"/>
</dbReference>
<dbReference type="AlphaFoldDB" id="A0A3S9NY45"/>
<dbReference type="PANTHER" id="PTHR37299">
    <property type="entry name" value="TRANSCRIPTIONAL REGULATOR-RELATED"/>
    <property type="match status" value="1"/>
</dbReference>
<dbReference type="GO" id="GO:0003677">
    <property type="term" value="F:DNA binding"/>
    <property type="evidence" value="ECO:0007669"/>
    <property type="project" value="InterPro"/>
</dbReference>
<dbReference type="Pfam" id="PF00072">
    <property type="entry name" value="Response_reg"/>
    <property type="match status" value="1"/>
</dbReference>
<dbReference type="OrthoDB" id="1646880at2"/>
<dbReference type="Pfam" id="PF04397">
    <property type="entry name" value="LytTR"/>
    <property type="match status" value="1"/>
</dbReference>
<gene>
    <name evidence="4" type="ORF">EI427_00730</name>
</gene>
<dbReference type="InterPro" id="IPR001789">
    <property type="entry name" value="Sig_transdc_resp-reg_receiver"/>
</dbReference>
<dbReference type="SUPFAM" id="SSF52172">
    <property type="entry name" value="CheY-like"/>
    <property type="match status" value="1"/>
</dbReference>
<dbReference type="KEGG" id="fll:EI427_00730"/>
<sequence length="253" mass="29181">MRIVIIEDEYLMAEELESLILEYSPENTIEAKLSTIDEAIDYLKNNNEPDLIFSDIQLADGLSFEIFKEVENLAPVVFCTAYDEYALEAFKANGIDYILKPFDNKRIGETLTKINRLKSNNTSQNDNFKNVIHELSTRNQHSIKTNILIFKGDKIIPINTSDIALVQLEAGVPYLHTFDAKKYVTEHTLDTLENDLGTNFYRVNRQFLINRKAIHHVSKYFARKLLIESKLTIEEQIIVSKAKSSEFLNWLQA</sequence>
<accession>A0A3S9NY45</accession>
<dbReference type="Proteomes" id="UP000267268">
    <property type="component" value="Chromosome 1"/>
</dbReference>
<feature type="modified residue" description="4-aspartylphosphate" evidence="1">
    <location>
        <position position="55"/>
    </location>
</feature>
<dbReference type="Gene3D" id="3.40.50.2300">
    <property type="match status" value="1"/>
</dbReference>
<dbReference type="InterPro" id="IPR046947">
    <property type="entry name" value="LytR-like"/>
</dbReference>
<evidence type="ECO:0000313" key="5">
    <source>
        <dbReference type="Proteomes" id="UP000267268"/>
    </source>
</evidence>
<keyword evidence="1" id="KW-0597">Phosphoprotein</keyword>
<dbReference type="InterPro" id="IPR007492">
    <property type="entry name" value="LytTR_DNA-bd_dom"/>
</dbReference>
<evidence type="ECO:0000313" key="4">
    <source>
        <dbReference type="EMBL" id="AZQ60785.1"/>
    </source>
</evidence>
<feature type="domain" description="HTH LytTR-type" evidence="3">
    <location>
        <begin position="147"/>
        <end position="217"/>
    </location>
</feature>
<dbReference type="PANTHER" id="PTHR37299:SF1">
    <property type="entry name" value="STAGE 0 SPORULATION PROTEIN A HOMOLOG"/>
    <property type="match status" value="1"/>
</dbReference>
<dbReference type="Gene3D" id="2.40.50.1020">
    <property type="entry name" value="LytTr DNA-binding domain"/>
    <property type="match status" value="1"/>
</dbReference>
<evidence type="ECO:0000256" key="1">
    <source>
        <dbReference type="PROSITE-ProRule" id="PRU00169"/>
    </source>
</evidence>
<evidence type="ECO:0000259" key="2">
    <source>
        <dbReference type="PROSITE" id="PS50110"/>
    </source>
</evidence>
<organism evidence="4 5">
    <name type="scientific">Flammeovirga pectinis</name>
    <dbReference type="NCBI Taxonomy" id="2494373"/>
    <lineage>
        <taxon>Bacteria</taxon>
        <taxon>Pseudomonadati</taxon>
        <taxon>Bacteroidota</taxon>
        <taxon>Cytophagia</taxon>
        <taxon>Cytophagales</taxon>
        <taxon>Flammeovirgaceae</taxon>
        <taxon>Flammeovirga</taxon>
    </lineage>
</organism>